<evidence type="ECO:0000259" key="3">
    <source>
        <dbReference type="Pfam" id="PF25597"/>
    </source>
</evidence>
<name>A0A699JA52_TANCI</name>
<feature type="domain" description="Reverse transcriptase Ty1/copia-type" evidence="2">
    <location>
        <begin position="185"/>
        <end position="240"/>
    </location>
</feature>
<feature type="domain" description="Reverse transcriptase Ty1/copia-type" evidence="2">
    <location>
        <begin position="510"/>
        <end position="575"/>
    </location>
</feature>
<feature type="compositionally biased region" description="Basic and acidic residues" evidence="1">
    <location>
        <begin position="1"/>
        <end position="13"/>
    </location>
</feature>
<dbReference type="SUPFAM" id="SSF56672">
    <property type="entry name" value="DNA/RNA polymerases"/>
    <property type="match status" value="1"/>
</dbReference>
<evidence type="ECO:0000259" key="2">
    <source>
        <dbReference type="Pfam" id="PF07727"/>
    </source>
</evidence>
<feature type="region of interest" description="Disordered" evidence="1">
    <location>
        <begin position="1"/>
        <end position="51"/>
    </location>
</feature>
<accession>A0A699JA52</accession>
<dbReference type="EMBL" id="BKCJ010385543">
    <property type="protein sequence ID" value="GFA20674.1"/>
    <property type="molecule type" value="Genomic_DNA"/>
</dbReference>
<feature type="domain" description="Reverse transcriptase Ty1/copia-type" evidence="2">
    <location>
        <begin position="241"/>
        <end position="298"/>
    </location>
</feature>
<proteinExistence type="predicted"/>
<evidence type="ECO:0000256" key="1">
    <source>
        <dbReference type="SAM" id="MobiDB-lite"/>
    </source>
</evidence>
<gene>
    <name evidence="4" type="ORF">Tci_592646</name>
</gene>
<dbReference type="AlphaFoldDB" id="A0A699JA52"/>
<protein>
    <submittedName>
        <fullName evidence="4">Gag-Pol polyprotein</fullName>
    </submittedName>
</protein>
<dbReference type="InterPro" id="IPR013103">
    <property type="entry name" value="RVT_2"/>
</dbReference>
<sequence length="597" mass="66950">MFDEYLEPRRAERLVPPAQAEQALVNSAGTPLSNTIDQDAPTPSISLSSSALQSHSLNQGFAAEPNSMKEHTDAPVDNPPFVNVFAPEPHSEASSSGDISSTESPYVFQTLHHLNKWSKDHPLDNVIDNPSRPVSTRKQLATDALWCLYSSVLSKVEPKNFNSAITEDCWFQAMQDEIHKFDRLQVWELVPQPDYVMIITLKWIYKVKLDEYGDVLKNKARLVAKGYRQEEGIDFEESFASMDVNTAFLNGELKEEIYVSQPKGFVVPDHPTHVYRLKKALYGLKQAHRAWMDSCDSVETPMVDRLKLDEDPSGIPVDQTRFRSMVGSLMYLTASRPDLVFAVCMCARVFGALCYPTNESKDLGKLQPTADTGIVVGYAPSRKWYRIYNKRTRRIMETIHVQFDELTEPMALVHLSIRPASTFLMPRQISSGLVPNPADRLGSAAQAVQVSVTSAGIVAKSYFMEDHNVAPVNNNPFVNVFAPEPHSEASSSGDISSTESPYVKLDEYGDVLKNKSRLVAKGYRQEGGIDFNESFAPVARIEAIHIFIANSASRNMTVYQMDVKTAFLNGELKKKYMLLGLVTRCQDFLWITTFPRV</sequence>
<evidence type="ECO:0000313" key="4">
    <source>
        <dbReference type="EMBL" id="GFA20674.1"/>
    </source>
</evidence>
<dbReference type="Pfam" id="PF07727">
    <property type="entry name" value="RVT_2"/>
    <property type="match status" value="3"/>
</dbReference>
<reference evidence="4" key="1">
    <citation type="journal article" date="2019" name="Sci. Rep.">
        <title>Draft genome of Tanacetum cinerariifolium, the natural source of mosquito coil.</title>
        <authorList>
            <person name="Yamashiro T."/>
            <person name="Shiraishi A."/>
            <person name="Satake H."/>
            <person name="Nakayama K."/>
        </authorList>
    </citation>
    <scope>NUCLEOTIDE SEQUENCE</scope>
</reference>
<feature type="compositionally biased region" description="Polar residues" evidence="1">
    <location>
        <begin position="24"/>
        <end position="43"/>
    </location>
</feature>
<dbReference type="Pfam" id="PF25597">
    <property type="entry name" value="SH3_retrovirus"/>
    <property type="match status" value="1"/>
</dbReference>
<feature type="domain" description="Retroviral polymerase SH3-like" evidence="3">
    <location>
        <begin position="353"/>
        <end position="406"/>
    </location>
</feature>
<organism evidence="4">
    <name type="scientific">Tanacetum cinerariifolium</name>
    <name type="common">Dalmatian daisy</name>
    <name type="synonym">Chrysanthemum cinerariifolium</name>
    <dbReference type="NCBI Taxonomy" id="118510"/>
    <lineage>
        <taxon>Eukaryota</taxon>
        <taxon>Viridiplantae</taxon>
        <taxon>Streptophyta</taxon>
        <taxon>Embryophyta</taxon>
        <taxon>Tracheophyta</taxon>
        <taxon>Spermatophyta</taxon>
        <taxon>Magnoliopsida</taxon>
        <taxon>eudicotyledons</taxon>
        <taxon>Gunneridae</taxon>
        <taxon>Pentapetalae</taxon>
        <taxon>asterids</taxon>
        <taxon>campanulids</taxon>
        <taxon>Asterales</taxon>
        <taxon>Asteraceae</taxon>
        <taxon>Asteroideae</taxon>
        <taxon>Anthemideae</taxon>
        <taxon>Anthemidinae</taxon>
        <taxon>Tanacetum</taxon>
    </lineage>
</organism>
<dbReference type="InterPro" id="IPR057670">
    <property type="entry name" value="SH3_retrovirus"/>
</dbReference>
<dbReference type="InterPro" id="IPR043502">
    <property type="entry name" value="DNA/RNA_pol_sf"/>
</dbReference>
<comment type="caution">
    <text evidence="4">The sequence shown here is derived from an EMBL/GenBank/DDBJ whole genome shotgun (WGS) entry which is preliminary data.</text>
</comment>